<keyword evidence="3" id="KW-0547">Nucleotide-binding</keyword>
<dbReference type="Gene3D" id="3.40.50.300">
    <property type="entry name" value="P-loop containing nucleotide triphosphate hydrolases"/>
    <property type="match status" value="2"/>
</dbReference>
<organism evidence="3 4">
    <name type="scientific">Halarchaeum salinum</name>
    <dbReference type="NCBI Taxonomy" id="489912"/>
    <lineage>
        <taxon>Archaea</taxon>
        <taxon>Methanobacteriati</taxon>
        <taxon>Methanobacteriota</taxon>
        <taxon>Stenosarchaea group</taxon>
        <taxon>Halobacteria</taxon>
        <taxon>Halobacteriales</taxon>
        <taxon>Halobacteriaceae</taxon>
    </lineage>
</organism>
<dbReference type="SMART" id="SM00491">
    <property type="entry name" value="HELICc2"/>
    <property type="match status" value="1"/>
</dbReference>
<name>A0AAV3S675_9EURY</name>
<feature type="region of interest" description="Disordered" evidence="1">
    <location>
        <begin position="532"/>
        <end position="599"/>
    </location>
</feature>
<proteinExistence type="predicted"/>
<dbReference type="InterPro" id="IPR027417">
    <property type="entry name" value="P-loop_NTPase"/>
</dbReference>
<dbReference type="GO" id="GO:0005524">
    <property type="term" value="F:ATP binding"/>
    <property type="evidence" value="ECO:0007669"/>
    <property type="project" value="InterPro"/>
</dbReference>
<evidence type="ECO:0000259" key="2">
    <source>
        <dbReference type="SMART" id="SM00491"/>
    </source>
</evidence>
<dbReference type="RefSeq" id="WP_211311670.1">
    <property type="nucleotide sequence ID" value="NZ_BAAABL010000033.1"/>
</dbReference>
<dbReference type="PANTHER" id="PTHR11472">
    <property type="entry name" value="DNA REPAIR DEAD HELICASE RAD3/XP-D SUBFAMILY MEMBER"/>
    <property type="match status" value="1"/>
</dbReference>
<evidence type="ECO:0000313" key="3">
    <source>
        <dbReference type="EMBL" id="GAA0294719.1"/>
    </source>
</evidence>
<dbReference type="AlphaFoldDB" id="A0AAV3S675"/>
<dbReference type="PANTHER" id="PTHR11472:SF34">
    <property type="entry name" value="REGULATOR OF TELOMERE ELONGATION HELICASE 1"/>
    <property type="match status" value="1"/>
</dbReference>
<dbReference type="InterPro" id="IPR006555">
    <property type="entry name" value="ATP-dep_Helicase_C"/>
</dbReference>
<keyword evidence="3" id="KW-0378">Hydrolase</keyword>
<dbReference type="InterPro" id="IPR045028">
    <property type="entry name" value="DinG/Rad3-like"/>
</dbReference>
<dbReference type="Pfam" id="PF13307">
    <property type="entry name" value="Helicase_C_2"/>
    <property type="match status" value="1"/>
</dbReference>
<dbReference type="Proteomes" id="UP001500837">
    <property type="component" value="Unassembled WGS sequence"/>
</dbReference>
<comment type="caution">
    <text evidence="3">The sequence shown here is derived from an EMBL/GenBank/DDBJ whole genome shotgun (WGS) entry which is preliminary data.</text>
</comment>
<gene>
    <name evidence="3" type="ORF">GCM10009066_06510</name>
</gene>
<accession>A0AAV3S675</accession>
<dbReference type="EMBL" id="BAAABL010000033">
    <property type="protein sequence ID" value="GAA0294719.1"/>
    <property type="molecule type" value="Genomic_DNA"/>
</dbReference>
<protein>
    <submittedName>
        <fullName evidence="3">ATP-dependent DNA helicase</fullName>
    </submittedName>
</protein>
<dbReference type="GO" id="GO:0003676">
    <property type="term" value="F:nucleic acid binding"/>
    <property type="evidence" value="ECO:0007669"/>
    <property type="project" value="InterPro"/>
</dbReference>
<keyword evidence="3" id="KW-0347">Helicase</keyword>
<feature type="compositionally biased region" description="Low complexity" evidence="1">
    <location>
        <begin position="532"/>
        <end position="544"/>
    </location>
</feature>
<evidence type="ECO:0000256" key="1">
    <source>
        <dbReference type="SAM" id="MobiDB-lite"/>
    </source>
</evidence>
<feature type="compositionally biased region" description="Acidic residues" evidence="1">
    <location>
        <begin position="576"/>
        <end position="585"/>
    </location>
</feature>
<dbReference type="GO" id="GO:0016818">
    <property type="term" value="F:hydrolase activity, acting on acid anhydrides, in phosphorus-containing anhydrides"/>
    <property type="evidence" value="ECO:0007669"/>
    <property type="project" value="InterPro"/>
</dbReference>
<feature type="domain" description="ATP-dependent helicase C-terminal" evidence="2">
    <location>
        <begin position="386"/>
        <end position="509"/>
    </location>
</feature>
<sequence>MNPARIHDEFPAPTYRGAQERALADVRDAFAAGNDVVLVRAPTGSGKSLIARAIMGCARTVDEADPHQATGAYYTTPQVSQLDDVAEDDLLDDLKVIRGKNNYTCILPDEEHTPVDRAPCARERGYDCAVKHRCPYFSARAVASARSHAAMTLAYFMRTAGSEVFRMRDVGVIDEAHGLAEWAEMYATVELGPRTVPVWDDLRVPDIDGAEAAARFTDTLVSTCESRKDELLGADELDAEEAAERDALQELISEASWFAEDYRDPESATTWVVDQAADGTITAKPMNPARYLQHTVWDRANRFALLSATILDKASFCRAVGLDPANVALVDVEHTFPVENRPLYDVTQGKMTYEERDETLPKVARTLARIMAAHPDEKGIVHCHSYAIQEALVDELEALGVADRVRAHGSDTRDADLEAWKASDEPEAFLSVKMEEALDLEGELARWQLLCKAPFLNTNDSRVARRLEDGQWAWYYRSALRTVIQAAGRVVRAPDDHGATYIADDSVLDVFERARTDMPPWFREQVDRMTTPDLPTLDADAATANVSPGAPTPPRDADSTRNGGRGAGGGRTSSDSSDDAGDADDAERHSPMADVWDTD</sequence>
<reference evidence="3 4" key="1">
    <citation type="journal article" date="2019" name="Int. J. Syst. Evol. Microbiol.">
        <title>The Global Catalogue of Microorganisms (GCM) 10K type strain sequencing project: providing services to taxonomists for standard genome sequencing and annotation.</title>
        <authorList>
            <consortium name="The Broad Institute Genomics Platform"/>
            <consortium name="The Broad Institute Genome Sequencing Center for Infectious Disease"/>
            <person name="Wu L."/>
            <person name="Ma J."/>
        </authorList>
    </citation>
    <scope>NUCLEOTIDE SEQUENCE [LARGE SCALE GENOMIC DNA]</scope>
    <source>
        <strain evidence="3 4">JCM 16330</strain>
    </source>
</reference>
<dbReference type="GO" id="GO:0003678">
    <property type="term" value="F:DNA helicase activity"/>
    <property type="evidence" value="ECO:0007669"/>
    <property type="project" value="TreeGrafter"/>
</dbReference>
<keyword evidence="3" id="KW-0067">ATP-binding</keyword>
<keyword evidence="4" id="KW-1185">Reference proteome</keyword>
<dbReference type="SUPFAM" id="SSF52540">
    <property type="entry name" value="P-loop containing nucleoside triphosphate hydrolases"/>
    <property type="match status" value="1"/>
</dbReference>
<dbReference type="GO" id="GO:0006139">
    <property type="term" value="P:nucleobase-containing compound metabolic process"/>
    <property type="evidence" value="ECO:0007669"/>
    <property type="project" value="InterPro"/>
</dbReference>
<evidence type="ECO:0000313" key="4">
    <source>
        <dbReference type="Proteomes" id="UP001500837"/>
    </source>
</evidence>